<gene>
    <name evidence="1" type="ORF">PCOR1329_LOCUS54530</name>
</gene>
<evidence type="ECO:0000313" key="2">
    <source>
        <dbReference type="Proteomes" id="UP001189429"/>
    </source>
</evidence>
<protein>
    <submittedName>
        <fullName evidence="1">Uncharacterized protein</fullName>
    </submittedName>
</protein>
<dbReference type="EMBL" id="CAUYUJ010016665">
    <property type="protein sequence ID" value="CAK0867651.1"/>
    <property type="molecule type" value="Genomic_DNA"/>
</dbReference>
<comment type="caution">
    <text evidence="1">The sequence shown here is derived from an EMBL/GenBank/DDBJ whole genome shotgun (WGS) entry which is preliminary data.</text>
</comment>
<dbReference type="Proteomes" id="UP001189429">
    <property type="component" value="Unassembled WGS sequence"/>
</dbReference>
<proteinExistence type="predicted"/>
<feature type="non-terminal residue" evidence="1">
    <location>
        <position position="491"/>
    </location>
</feature>
<accession>A0ABN9V4A7</accession>
<evidence type="ECO:0000313" key="1">
    <source>
        <dbReference type="EMBL" id="CAK0867651.1"/>
    </source>
</evidence>
<reference evidence="1" key="1">
    <citation type="submission" date="2023-10" db="EMBL/GenBank/DDBJ databases">
        <authorList>
            <person name="Chen Y."/>
            <person name="Shah S."/>
            <person name="Dougan E. K."/>
            <person name="Thang M."/>
            <person name="Chan C."/>
        </authorList>
    </citation>
    <scope>NUCLEOTIDE SEQUENCE [LARGE SCALE GENOMIC DNA]</scope>
</reference>
<name>A0ABN9V4A7_9DINO</name>
<keyword evidence="2" id="KW-1185">Reference proteome</keyword>
<organism evidence="1 2">
    <name type="scientific">Prorocentrum cordatum</name>
    <dbReference type="NCBI Taxonomy" id="2364126"/>
    <lineage>
        <taxon>Eukaryota</taxon>
        <taxon>Sar</taxon>
        <taxon>Alveolata</taxon>
        <taxon>Dinophyceae</taxon>
        <taxon>Prorocentrales</taxon>
        <taxon>Prorocentraceae</taxon>
        <taxon>Prorocentrum</taxon>
    </lineage>
</organism>
<sequence>MAAGCGPNAWRPSEQRANDILALGVSGARRAARARRRAACEAAARAHVPPRCAPGSWRDREAAARPALRLAALGLRVPGGARCRRNAAWHAARAPPGGFAGATSAALAQAAAGPRLAWGVAGVDGVVHHIAEVETAPLDAAARAGAVGEQAIGLGYLPEIPAFPALSAELQGAVGAAEGGEKSGSAKDLNGFFAATAQTFGDMQQDPYEEVRAVGHQGRTLTMPVAEVSTHGAQVELKTVQTIGDEQKDPYEEVGTVGHQGRTLSMPLAEVSTHGAQVELKTVQTIGDEQKDLYEEVGTVGHQGMPLSMPVELKTAQTIGDEQKDPYEEVSTVGHQGMPLSMPVAKVSVIGAQVELEAAQTIGDERQNPFSCDRALPAEGRVLPEAVRARGAFGDAWLALARKGRKDKQLGSCRLRLRGLRARVEARVARRGSAAARCAARIKAVLDQGVALARMIVARAQLRGAASHRSRVRRRRLLDAVTAVDGRKGKG</sequence>